<evidence type="ECO:0000313" key="2">
    <source>
        <dbReference type="Proteomes" id="UP000265618"/>
    </source>
</evidence>
<dbReference type="SUPFAM" id="SSF117281">
    <property type="entry name" value="Kelch motif"/>
    <property type="match status" value="1"/>
</dbReference>
<dbReference type="InterPro" id="IPR015915">
    <property type="entry name" value="Kelch-typ_b-propeller"/>
</dbReference>
<reference evidence="1 2" key="1">
    <citation type="journal article" date="2018" name="PLoS ONE">
        <title>The draft genome of Kipferlia bialata reveals reductive genome evolution in fornicate parasites.</title>
        <authorList>
            <person name="Tanifuji G."/>
            <person name="Takabayashi S."/>
            <person name="Kume K."/>
            <person name="Takagi M."/>
            <person name="Nakayama T."/>
            <person name="Kamikawa R."/>
            <person name="Inagaki Y."/>
            <person name="Hashimoto T."/>
        </authorList>
    </citation>
    <scope>NUCLEOTIDE SEQUENCE [LARGE SCALE GENOMIC DNA]</scope>
    <source>
        <strain evidence="1">NY0173</strain>
    </source>
</reference>
<organism evidence="1 2">
    <name type="scientific">Kipferlia bialata</name>
    <dbReference type="NCBI Taxonomy" id="797122"/>
    <lineage>
        <taxon>Eukaryota</taxon>
        <taxon>Metamonada</taxon>
        <taxon>Carpediemonas-like organisms</taxon>
        <taxon>Kipferlia</taxon>
    </lineage>
</organism>
<proteinExistence type="predicted"/>
<sequence>MVTYSVPNRPRTWCILHLQPDHTVVSEDIVGPDVSSDVYGIQLVRVGHHIVAYGGYSWASSRHEDVPVWCLALYPLDTGVWESIPHTRESCPFRQFFSYTFALEESLFVAGGTDDIHMAGPYR</sequence>
<dbReference type="Gene3D" id="2.120.10.80">
    <property type="entry name" value="Kelch-type beta propeller"/>
    <property type="match status" value="1"/>
</dbReference>
<protein>
    <submittedName>
        <fullName evidence="1">Uncharacterized protein</fullName>
    </submittedName>
</protein>
<name>A0A9K3D498_9EUKA</name>
<dbReference type="Proteomes" id="UP000265618">
    <property type="component" value="Unassembled WGS sequence"/>
</dbReference>
<evidence type="ECO:0000313" key="1">
    <source>
        <dbReference type="EMBL" id="GIQ88794.1"/>
    </source>
</evidence>
<gene>
    <name evidence="1" type="ORF">KIPB_011125</name>
</gene>
<accession>A0A9K3D498</accession>
<comment type="caution">
    <text evidence="1">The sequence shown here is derived from an EMBL/GenBank/DDBJ whole genome shotgun (WGS) entry which is preliminary data.</text>
</comment>
<dbReference type="AlphaFoldDB" id="A0A9K3D498"/>
<dbReference type="EMBL" id="BDIP01004394">
    <property type="protein sequence ID" value="GIQ88794.1"/>
    <property type="molecule type" value="Genomic_DNA"/>
</dbReference>
<keyword evidence="2" id="KW-1185">Reference proteome</keyword>